<evidence type="ECO:0000313" key="1">
    <source>
        <dbReference type="EMBL" id="AWN43633.1"/>
    </source>
</evidence>
<dbReference type="KEGG" id="mets:DK389_27905"/>
<evidence type="ECO:0000313" key="2">
    <source>
        <dbReference type="Proteomes" id="UP000245926"/>
    </source>
</evidence>
<dbReference type="EMBL" id="CP029550">
    <property type="protein sequence ID" value="AWN43633.1"/>
    <property type="molecule type" value="Genomic_DNA"/>
</dbReference>
<gene>
    <name evidence="1" type="ORF">DK389_27905</name>
</gene>
<dbReference type="Proteomes" id="UP000245926">
    <property type="component" value="Chromosome"/>
</dbReference>
<reference evidence="2" key="1">
    <citation type="submission" date="2018-05" db="EMBL/GenBank/DDBJ databases">
        <title>Complete Genome Sequence of Methylobacterium sp. 17SD2-17.</title>
        <authorList>
            <person name="Srinivasan S."/>
        </authorList>
    </citation>
    <scope>NUCLEOTIDE SEQUENCE [LARGE SCALE GENOMIC DNA]</scope>
    <source>
        <strain evidence="2">17SD2-17</strain>
    </source>
</reference>
<name>A0A2U8WC34_9HYPH</name>
<accession>A0A2U8WC34</accession>
<proteinExistence type="predicted"/>
<keyword evidence="2" id="KW-1185">Reference proteome</keyword>
<organism evidence="1 2">
    <name type="scientific">Methylobacterium durans</name>
    <dbReference type="NCBI Taxonomy" id="2202825"/>
    <lineage>
        <taxon>Bacteria</taxon>
        <taxon>Pseudomonadati</taxon>
        <taxon>Pseudomonadota</taxon>
        <taxon>Alphaproteobacteria</taxon>
        <taxon>Hyphomicrobiales</taxon>
        <taxon>Methylobacteriaceae</taxon>
        <taxon>Methylobacterium</taxon>
    </lineage>
</organism>
<dbReference type="AlphaFoldDB" id="A0A2U8WC34"/>
<dbReference type="OrthoDB" id="7998457at2"/>
<protein>
    <submittedName>
        <fullName evidence="1">Uncharacterized protein</fullName>
    </submittedName>
</protein>
<sequence length="79" mass="8923">MATEAARIVLARKALDLYLQEHGDERRWRYPLAGSDVAECDIVDLMMDLMLLARASGHDPCTVLRKTQVHLDAEIGQRC</sequence>
<dbReference type="RefSeq" id="WP_109894618.1">
    <property type="nucleotide sequence ID" value="NZ_CP029550.1"/>
</dbReference>